<comment type="caution">
    <text evidence="2">The sequence shown here is derived from an EMBL/GenBank/DDBJ whole genome shotgun (WGS) entry which is preliminary data.</text>
</comment>
<protein>
    <submittedName>
        <fullName evidence="2">Uncharacterized protein</fullName>
    </submittedName>
</protein>
<feature type="compositionally biased region" description="Low complexity" evidence="1">
    <location>
        <begin position="17"/>
        <end position="27"/>
    </location>
</feature>
<feature type="non-terminal residue" evidence="2">
    <location>
        <position position="1"/>
    </location>
</feature>
<feature type="compositionally biased region" description="Polar residues" evidence="1">
    <location>
        <begin position="54"/>
        <end position="70"/>
    </location>
</feature>
<proteinExistence type="predicted"/>
<organism evidence="2 3">
    <name type="scientific">Trichostrongylus colubriformis</name>
    <name type="common">Black scour worm</name>
    <dbReference type="NCBI Taxonomy" id="6319"/>
    <lineage>
        <taxon>Eukaryota</taxon>
        <taxon>Metazoa</taxon>
        <taxon>Ecdysozoa</taxon>
        <taxon>Nematoda</taxon>
        <taxon>Chromadorea</taxon>
        <taxon>Rhabditida</taxon>
        <taxon>Rhabditina</taxon>
        <taxon>Rhabditomorpha</taxon>
        <taxon>Strongyloidea</taxon>
        <taxon>Trichostrongylidae</taxon>
        <taxon>Trichostrongylus</taxon>
    </lineage>
</organism>
<dbReference type="EMBL" id="WIXE01005651">
    <property type="protein sequence ID" value="KAK5982003.1"/>
    <property type="molecule type" value="Genomic_DNA"/>
</dbReference>
<name>A0AAN8G6L8_TRICO</name>
<accession>A0AAN8G6L8</accession>
<dbReference type="AlphaFoldDB" id="A0AAN8G6L8"/>
<evidence type="ECO:0000313" key="3">
    <source>
        <dbReference type="Proteomes" id="UP001331761"/>
    </source>
</evidence>
<feature type="region of interest" description="Disordered" evidence="1">
    <location>
        <begin position="1"/>
        <end position="89"/>
    </location>
</feature>
<gene>
    <name evidence="2" type="ORF">GCK32_013172</name>
</gene>
<keyword evidence="3" id="KW-1185">Reference proteome</keyword>
<dbReference type="Proteomes" id="UP001331761">
    <property type="component" value="Unassembled WGS sequence"/>
</dbReference>
<evidence type="ECO:0000256" key="1">
    <source>
        <dbReference type="SAM" id="MobiDB-lite"/>
    </source>
</evidence>
<feature type="region of interest" description="Disordered" evidence="1">
    <location>
        <begin position="172"/>
        <end position="249"/>
    </location>
</feature>
<feature type="compositionally biased region" description="Basic and acidic residues" evidence="1">
    <location>
        <begin position="172"/>
        <end position="192"/>
    </location>
</feature>
<reference evidence="2 3" key="1">
    <citation type="submission" date="2019-10" db="EMBL/GenBank/DDBJ databases">
        <title>Assembly and Annotation for the nematode Trichostrongylus colubriformis.</title>
        <authorList>
            <person name="Martin J."/>
        </authorList>
    </citation>
    <scope>NUCLEOTIDE SEQUENCE [LARGE SCALE GENOMIC DNA]</scope>
    <source>
        <strain evidence="2">G859</strain>
        <tissue evidence="2">Whole worm</tissue>
    </source>
</reference>
<evidence type="ECO:0000313" key="2">
    <source>
        <dbReference type="EMBL" id="KAK5982003.1"/>
    </source>
</evidence>
<feature type="compositionally biased region" description="Low complexity" evidence="1">
    <location>
        <begin position="71"/>
        <end position="82"/>
    </location>
</feature>
<sequence>RRLIQRGAIFPNKPCIRLSSPTSHRTTPPSPLPGDDECQPSTSHTSDPSDEITPHSSQSNSSAFTQILQGTATPTTSTATTPRCADSEHSTATVLEMDTNRLSQVEESHSKVPEGSTSSITNVELSKCLREGIDWPLNEASTSSAPATINRESLTSKQSLRNALEKRVMLKEMRSRDGKEPRRALRTRDRGRGRLMSDANGDEKSKPERWQNTNHHGKLRAGPLLRRNSRDAYRIRRRNPSGDLRKSTE</sequence>